<dbReference type="CDD" id="cd06171">
    <property type="entry name" value="Sigma70_r4"/>
    <property type="match status" value="1"/>
</dbReference>
<keyword evidence="4" id="KW-0804">Transcription</keyword>
<feature type="domain" description="RNA polymerase sigma factor 70 region 4 type 2" evidence="6">
    <location>
        <begin position="131"/>
        <end position="183"/>
    </location>
</feature>
<evidence type="ECO:0000259" key="6">
    <source>
        <dbReference type="Pfam" id="PF08281"/>
    </source>
</evidence>
<evidence type="ECO:0000256" key="4">
    <source>
        <dbReference type="ARBA" id="ARBA00023163"/>
    </source>
</evidence>
<dbReference type="PANTHER" id="PTHR43133">
    <property type="entry name" value="RNA POLYMERASE ECF-TYPE SIGMA FACTO"/>
    <property type="match status" value="1"/>
</dbReference>
<dbReference type="Gene3D" id="1.10.1740.10">
    <property type="match status" value="1"/>
</dbReference>
<evidence type="ECO:0000259" key="5">
    <source>
        <dbReference type="Pfam" id="PF04542"/>
    </source>
</evidence>
<dbReference type="Proteomes" id="UP000501726">
    <property type="component" value="Chromosome"/>
</dbReference>
<dbReference type="Pfam" id="PF08281">
    <property type="entry name" value="Sigma70_r4_2"/>
    <property type="match status" value="1"/>
</dbReference>
<evidence type="ECO:0000256" key="1">
    <source>
        <dbReference type="ARBA" id="ARBA00010641"/>
    </source>
</evidence>
<dbReference type="RefSeq" id="WP_197905416.1">
    <property type="nucleotide sequence ID" value="NZ_AP021889.1"/>
</dbReference>
<organism evidence="7 8">
    <name type="scientific">Thiosulfatimonas sediminis</name>
    <dbReference type="NCBI Taxonomy" id="2675054"/>
    <lineage>
        <taxon>Bacteria</taxon>
        <taxon>Pseudomonadati</taxon>
        <taxon>Pseudomonadota</taxon>
        <taxon>Gammaproteobacteria</taxon>
        <taxon>Thiotrichales</taxon>
        <taxon>Piscirickettsiaceae</taxon>
        <taxon>Thiosulfatimonas</taxon>
    </lineage>
</organism>
<dbReference type="SUPFAM" id="SSF88659">
    <property type="entry name" value="Sigma3 and sigma4 domains of RNA polymerase sigma factors"/>
    <property type="match status" value="1"/>
</dbReference>
<dbReference type="InterPro" id="IPR039425">
    <property type="entry name" value="RNA_pol_sigma-70-like"/>
</dbReference>
<dbReference type="InterPro" id="IPR013325">
    <property type="entry name" value="RNA_pol_sigma_r2"/>
</dbReference>
<dbReference type="GO" id="GO:0006352">
    <property type="term" value="P:DNA-templated transcription initiation"/>
    <property type="evidence" value="ECO:0007669"/>
    <property type="project" value="InterPro"/>
</dbReference>
<evidence type="ECO:0000313" key="8">
    <source>
        <dbReference type="Proteomes" id="UP000501726"/>
    </source>
</evidence>
<sequence>MGMSQSLFDYEAALLACAAEQRSALTALYQQEAPRLIAVVYRILQNQSLAEEIVHDAFIKIWTSAQTYRPELGSARGWIYTLTRNLALNALQKNQRQVQADPEFLTDLMDQLQAENEHNASNEAENSLHNRNLYHCIEQLNEANKQCILQAYIHGYTQEEIAHLMDKPIGTIKTWIRRSLQALKECLQ</sequence>
<dbReference type="NCBIfam" id="TIGR02937">
    <property type="entry name" value="sigma70-ECF"/>
    <property type="match status" value="1"/>
</dbReference>
<dbReference type="KEGG" id="tse:THMIRHAS_00210"/>
<accession>A0A6F8PRJ4</accession>
<evidence type="ECO:0000256" key="3">
    <source>
        <dbReference type="ARBA" id="ARBA00023082"/>
    </source>
</evidence>
<comment type="similarity">
    <text evidence="1">Belongs to the sigma-70 factor family. ECF subfamily.</text>
</comment>
<dbReference type="InterPro" id="IPR013249">
    <property type="entry name" value="RNA_pol_sigma70_r4_t2"/>
</dbReference>
<evidence type="ECO:0000256" key="2">
    <source>
        <dbReference type="ARBA" id="ARBA00023015"/>
    </source>
</evidence>
<keyword evidence="3" id="KW-0731">Sigma factor</keyword>
<dbReference type="GO" id="GO:0003677">
    <property type="term" value="F:DNA binding"/>
    <property type="evidence" value="ECO:0007669"/>
    <property type="project" value="InterPro"/>
</dbReference>
<proteinExistence type="inferred from homology"/>
<dbReference type="SUPFAM" id="SSF88946">
    <property type="entry name" value="Sigma2 domain of RNA polymerase sigma factors"/>
    <property type="match status" value="1"/>
</dbReference>
<protein>
    <submittedName>
        <fullName evidence="7">RNA polymerase sigma factor</fullName>
    </submittedName>
</protein>
<keyword evidence="2" id="KW-0805">Transcription regulation</keyword>
<dbReference type="GO" id="GO:0016987">
    <property type="term" value="F:sigma factor activity"/>
    <property type="evidence" value="ECO:0007669"/>
    <property type="project" value="UniProtKB-KW"/>
</dbReference>
<dbReference type="EMBL" id="AP021889">
    <property type="protein sequence ID" value="BBP44648.1"/>
    <property type="molecule type" value="Genomic_DNA"/>
</dbReference>
<dbReference type="InterPro" id="IPR007627">
    <property type="entry name" value="RNA_pol_sigma70_r2"/>
</dbReference>
<feature type="domain" description="RNA polymerase sigma-70 region 2" evidence="5">
    <location>
        <begin position="28"/>
        <end position="96"/>
    </location>
</feature>
<keyword evidence="8" id="KW-1185">Reference proteome</keyword>
<gene>
    <name evidence="7" type="ORF">THMIRHAS_00210</name>
</gene>
<reference evidence="8" key="1">
    <citation type="submission" date="2019-11" db="EMBL/GenBank/DDBJ databases">
        <title>Isolation and characterization of two novel species in the genus Thiomicrorhabdus.</title>
        <authorList>
            <person name="Mochizuki J."/>
            <person name="Kojima H."/>
            <person name="Fukui M."/>
        </authorList>
    </citation>
    <scope>NUCLEOTIDE SEQUENCE [LARGE SCALE GENOMIC DNA]</scope>
    <source>
        <strain evidence="8">aks77</strain>
    </source>
</reference>
<dbReference type="InterPro" id="IPR014284">
    <property type="entry name" value="RNA_pol_sigma-70_dom"/>
</dbReference>
<dbReference type="AlphaFoldDB" id="A0A6F8PRJ4"/>
<dbReference type="InterPro" id="IPR036388">
    <property type="entry name" value="WH-like_DNA-bd_sf"/>
</dbReference>
<name>A0A6F8PRJ4_9GAMM</name>
<dbReference type="Pfam" id="PF04542">
    <property type="entry name" value="Sigma70_r2"/>
    <property type="match status" value="1"/>
</dbReference>
<evidence type="ECO:0000313" key="7">
    <source>
        <dbReference type="EMBL" id="BBP44648.1"/>
    </source>
</evidence>
<dbReference type="InterPro" id="IPR013324">
    <property type="entry name" value="RNA_pol_sigma_r3/r4-like"/>
</dbReference>
<dbReference type="PANTHER" id="PTHR43133:SF62">
    <property type="entry name" value="RNA POLYMERASE SIGMA FACTOR SIGZ"/>
    <property type="match status" value="1"/>
</dbReference>
<dbReference type="Gene3D" id="1.10.10.10">
    <property type="entry name" value="Winged helix-like DNA-binding domain superfamily/Winged helix DNA-binding domain"/>
    <property type="match status" value="1"/>
</dbReference>